<dbReference type="EMBL" id="SPNW01000032">
    <property type="protein sequence ID" value="TIA88940.1"/>
    <property type="molecule type" value="Genomic_DNA"/>
</dbReference>
<feature type="compositionally biased region" description="Polar residues" evidence="3">
    <location>
        <begin position="506"/>
        <end position="539"/>
    </location>
</feature>
<feature type="domain" description="RRM" evidence="4">
    <location>
        <begin position="323"/>
        <end position="403"/>
    </location>
</feature>
<dbReference type="SUPFAM" id="SSF54928">
    <property type="entry name" value="RNA-binding domain, RBD"/>
    <property type="match status" value="2"/>
</dbReference>
<feature type="domain" description="RRM" evidence="4">
    <location>
        <begin position="114"/>
        <end position="191"/>
    </location>
</feature>
<feature type="compositionally biased region" description="Polar residues" evidence="3">
    <location>
        <begin position="559"/>
        <end position="568"/>
    </location>
</feature>
<accession>A0A4T0FLG0</accession>
<dbReference type="PANTHER" id="PTHR48025">
    <property type="entry name" value="OS02G0815200 PROTEIN"/>
    <property type="match status" value="1"/>
</dbReference>
<dbReference type="AlphaFoldDB" id="A0A4T0FLG0"/>
<evidence type="ECO:0000259" key="4">
    <source>
        <dbReference type="PROSITE" id="PS50102"/>
    </source>
</evidence>
<name>A0A4T0FLG0_9BASI</name>
<dbReference type="PROSITE" id="PS50102">
    <property type="entry name" value="RRM"/>
    <property type="match status" value="3"/>
</dbReference>
<proteinExistence type="predicted"/>
<dbReference type="InterPro" id="IPR050502">
    <property type="entry name" value="Euk_RNA-bind_prot"/>
</dbReference>
<dbReference type="GO" id="GO:0005634">
    <property type="term" value="C:nucleus"/>
    <property type="evidence" value="ECO:0007669"/>
    <property type="project" value="TreeGrafter"/>
</dbReference>
<dbReference type="SMART" id="SM00360">
    <property type="entry name" value="RRM"/>
    <property type="match status" value="3"/>
</dbReference>
<gene>
    <name evidence="5" type="ORF">E3P99_02315</name>
</gene>
<protein>
    <recommendedName>
        <fullName evidence="4">RRM domain-containing protein</fullName>
    </recommendedName>
</protein>
<dbReference type="Pfam" id="PF00076">
    <property type="entry name" value="RRM_1"/>
    <property type="match status" value="2"/>
</dbReference>
<keyword evidence="6" id="KW-1185">Reference proteome</keyword>
<dbReference type="InterPro" id="IPR035979">
    <property type="entry name" value="RBD_domain_sf"/>
</dbReference>
<dbReference type="InterPro" id="IPR012677">
    <property type="entry name" value="Nucleotide-bd_a/b_plait_sf"/>
</dbReference>
<evidence type="ECO:0000256" key="1">
    <source>
        <dbReference type="ARBA" id="ARBA00022884"/>
    </source>
</evidence>
<sequence length="568" mass="62730">MANVPCTRTIMAYQNGEVERMIRVDGINRLINDETFYELFSNIGLVDSVSLHFNRGAKCGYALVVFNRDYDAMRAPSLNGAVRCNTTLQIRYQGDYATLDAPHNALESDSNDRKNLYVLNIPLDMTSDEFRDLFVPFGTVTHAVILAMLDSSSRRRGFVDMLTPQEAAEALNTLNGANIRSYTIEVSYALVQRSGELCKALRCCCSLTTTQVNDHAKPNRPVKHRVPVLSSRAKQEPASVPSNANAFPLGTRKLFMEGDFASDMMSRSYSQPQAEPNHSFNQYVSAFAPHASVTPVPFAGEAVSQDFLAFASTPFYTSQDNRICLVIKNLPISHVKSDSGLRLFIQSFGPVESFIGKMFALPDSNVASAIVTFVSPSDAALVMFGMNGKYIGGNKIEVSHTTNSNSPNKMRDITWNTGTTVGASPTFQQRRFISEQQPLKIPTATEAPRYFSAPHDRFTFQPVPHIKPTAAIGEERNSSNSSLESLLDRVNLDDSKHRRHPLSPETGESSFNDNSVSTNEVATPSSASRHFNIQSSPLSEVSMFKTGAGPDKENFPIINRQSQRFTID</sequence>
<feature type="region of interest" description="Disordered" evidence="3">
    <location>
        <begin position="490"/>
        <end position="568"/>
    </location>
</feature>
<evidence type="ECO:0000313" key="5">
    <source>
        <dbReference type="EMBL" id="TIA88940.1"/>
    </source>
</evidence>
<dbReference type="CDD" id="cd00590">
    <property type="entry name" value="RRM_SF"/>
    <property type="match status" value="2"/>
</dbReference>
<evidence type="ECO:0000256" key="2">
    <source>
        <dbReference type="PROSITE-ProRule" id="PRU00176"/>
    </source>
</evidence>
<evidence type="ECO:0000256" key="3">
    <source>
        <dbReference type="SAM" id="MobiDB-lite"/>
    </source>
</evidence>
<comment type="caution">
    <text evidence="5">The sequence shown here is derived from an EMBL/GenBank/DDBJ whole genome shotgun (WGS) entry which is preliminary data.</text>
</comment>
<organism evidence="5 6">
    <name type="scientific">Wallemia hederae</name>
    <dbReference type="NCBI Taxonomy" id="1540922"/>
    <lineage>
        <taxon>Eukaryota</taxon>
        <taxon>Fungi</taxon>
        <taxon>Dikarya</taxon>
        <taxon>Basidiomycota</taxon>
        <taxon>Wallemiomycotina</taxon>
        <taxon>Wallemiomycetes</taxon>
        <taxon>Wallemiales</taxon>
        <taxon>Wallemiaceae</taxon>
        <taxon>Wallemia</taxon>
    </lineage>
</organism>
<keyword evidence="1 2" id="KW-0694">RNA-binding</keyword>
<evidence type="ECO:0000313" key="6">
    <source>
        <dbReference type="Proteomes" id="UP000310189"/>
    </source>
</evidence>
<dbReference type="Gene3D" id="3.30.70.330">
    <property type="match status" value="3"/>
</dbReference>
<feature type="domain" description="RRM" evidence="4">
    <location>
        <begin position="20"/>
        <end position="95"/>
    </location>
</feature>
<dbReference type="OrthoDB" id="6159137at2759"/>
<dbReference type="Proteomes" id="UP000310189">
    <property type="component" value="Unassembled WGS sequence"/>
</dbReference>
<reference evidence="5 6" key="1">
    <citation type="submission" date="2019-03" db="EMBL/GenBank/DDBJ databases">
        <title>Sequencing 23 genomes of Wallemia ichthyophaga.</title>
        <authorList>
            <person name="Gostincar C."/>
        </authorList>
    </citation>
    <scope>NUCLEOTIDE SEQUENCE [LARGE SCALE GENOMIC DNA]</scope>
    <source>
        <strain evidence="5 6">EXF-5753</strain>
    </source>
</reference>
<dbReference type="PANTHER" id="PTHR48025:SF1">
    <property type="entry name" value="RRM DOMAIN-CONTAINING PROTEIN"/>
    <property type="match status" value="1"/>
</dbReference>
<dbReference type="GO" id="GO:0003729">
    <property type="term" value="F:mRNA binding"/>
    <property type="evidence" value="ECO:0007669"/>
    <property type="project" value="TreeGrafter"/>
</dbReference>
<dbReference type="InterPro" id="IPR000504">
    <property type="entry name" value="RRM_dom"/>
</dbReference>